<proteinExistence type="predicted"/>
<dbReference type="Proteomes" id="UP000186657">
    <property type="component" value="Unassembled WGS sequence"/>
</dbReference>
<reference evidence="3 4" key="1">
    <citation type="submission" date="2016-10" db="EMBL/GenBank/DDBJ databases">
        <title>Comparative genomics uncovers the prolific and rare metabolic potential of the cyanobacterial genus Moorea.</title>
        <authorList>
            <person name="Leao T."/>
            <person name="Castelao G."/>
            <person name="Korobeynikov A."/>
            <person name="Monroe E.A."/>
            <person name="Podell S."/>
            <person name="Glukhov E."/>
            <person name="Allen E."/>
            <person name="Gerwick W.H."/>
            <person name="Gerwick L."/>
        </authorList>
    </citation>
    <scope>NUCLEOTIDE SEQUENCE [LARGE SCALE GENOMIC DNA]</scope>
    <source>
        <strain evidence="3 4">PNG5-198</strain>
    </source>
</reference>
<organism evidence="3 4">
    <name type="scientific">Moorena bouillonii PNG</name>
    <dbReference type="NCBI Taxonomy" id="568701"/>
    <lineage>
        <taxon>Bacteria</taxon>
        <taxon>Bacillati</taxon>
        <taxon>Cyanobacteriota</taxon>
        <taxon>Cyanophyceae</taxon>
        <taxon>Coleofasciculales</taxon>
        <taxon>Coleofasciculaceae</taxon>
        <taxon>Moorena</taxon>
    </lineage>
</organism>
<evidence type="ECO:0000256" key="1">
    <source>
        <dbReference type="ARBA" id="ARBA00022737"/>
    </source>
</evidence>
<gene>
    <name evidence="3" type="ORF">BJP37_11320</name>
</gene>
<dbReference type="InterPro" id="IPR027417">
    <property type="entry name" value="P-loop_NTPase"/>
</dbReference>
<protein>
    <recommendedName>
        <fullName evidence="2">Nephrocystin 3-like N-terminal domain-containing protein</fullName>
    </recommendedName>
</protein>
<feature type="domain" description="Nephrocystin 3-like N-terminal" evidence="2">
    <location>
        <begin position="28"/>
        <end position="138"/>
    </location>
</feature>
<keyword evidence="4" id="KW-1185">Reference proteome</keyword>
<evidence type="ECO:0000313" key="4">
    <source>
        <dbReference type="Proteomes" id="UP000186657"/>
    </source>
</evidence>
<dbReference type="PANTHER" id="PTHR10039">
    <property type="entry name" value="AMELOGENIN"/>
    <property type="match status" value="1"/>
</dbReference>
<keyword evidence="1" id="KW-0677">Repeat</keyword>
<sequence>MTRYFGSVITDKTKGFVGREYVFYAINEFLANNSKGYFTIEADPGVGKSAIIAKYAQNTGCIAYFNLRSGGVNKAKEFLENICLELIQRYELNQSLPPNATQNNYFLRSLLQQASDRSVNSEPVVIAVDALDEVDISSQASGDNILYLPKHLPEKVFFILGRRKVKLLLELDPMTPWQSFDLMAYRDQSLKDVKTYINNRVAESKLIRNWITAQELTVEEFIEQLSFKSEYNFMYLCYVLRDIEQRDRQDFSLESLPQGLEDYYEKHWELMGLNAKPQPQDKIQIVSILASVNQPVSCSLIAQLAAVDVWIVLEIIKEWKQFLQKQHFNKQQCYTIYHNSFRDFLNSKDEVRIARGEAVYK</sequence>
<dbReference type="Gene3D" id="3.40.50.300">
    <property type="entry name" value="P-loop containing nucleotide triphosphate hydrolases"/>
    <property type="match status" value="1"/>
</dbReference>
<evidence type="ECO:0000313" key="3">
    <source>
        <dbReference type="EMBL" id="OLT59534.1"/>
    </source>
</evidence>
<dbReference type="SUPFAM" id="SSF52540">
    <property type="entry name" value="P-loop containing nucleoside triphosphate hydrolases"/>
    <property type="match status" value="1"/>
</dbReference>
<accession>A0A1U7N0V8</accession>
<name>A0A1U7N0V8_9CYAN</name>
<evidence type="ECO:0000259" key="2">
    <source>
        <dbReference type="Pfam" id="PF24883"/>
    </source>
</evidence>
<comment type="caution">
    <text evidence="3">The sequence shown here is derived from an EMBL/GenBank/DDBJ whole genome shotgun (WGS) entry which is preliminary data.</text>
</comment>
<dbReference type="InterPro" id="IPR056884">
    <property type="entry name" value="NPHP3-like_N"/>
</dbReference>
<dbReference type="Pfam" id="PF24883">
    <property type="entry name" value="NPHP3_N"/>
    <property type="match status" value="1"/>
</dbReference>
<dbReference type="AlphaFoldDB" id="A0A1U7N0V8"/>
<dbReference type="EMBL" id="MKZS01000001">
    <property type="protein sequence ID" value="OLT59534.1"/>
    <property type="molecule type" value="Genomic_DNA"/>
</dbReference>
<dbReference type="PANTHER" id="PTHR10039:SF5">
    <property type="entry name" value="NACHT DOMAIN-CONTAINING PROTEIN"/>
    <property type="match status" value="1"/>
</dbReference>
<dbReference type="RefSeq" id="WP_075898989.1">
    <property type="nucleotide sequence ID" value="NZ_MKZS01000001.1"/>
</dbReference>